<comment type="caution">
    <text evidence="1">The sequence shown here is derived from an EMBL/GenBank/DDBJ whole genome shotgun (WGS) entry which is preliminary data.</text>
</comment>
<dbReference type="Proteomes" id="UP000789702">
    <property type="component" value="Unassembled WGS sequence"/>
</dbReference>
<proteinExistence type="predicted"/>
<name>A0ACA9KZK4_9GLOM</name>
<evidence type="ECO:0000313" key="1">
    <source>
        <dbReference type="EMBL" id="CAG8497856.1"/>
    </source>
</evidence>
<reference evidence="1" key="1">
    <citation type="submission" date="2021-06" db="EMBL/GenBank/DDBJ databases">
        <authorList>
            <person name="Kallberg Y."/>
            <person name="Tangrot J."/>
            <person name="Rosling A."/>
        </authorList>
    </citation>
    <scope>NUCLEOTIDE SEQUENCE</scope>
    <source>
        <strain evidence="1">IL203A</strain>
    </source>
</reference>
<sequence length="843" mass="100726">MGISPWTRVLISTGETLEELLGRGPSNAEKWRRADFVIRYSLLASMIQIIRRVGRMLPGWAFLLTLKLEETKLSKDVIYHLINGIIAPARLPIEVVIIGTTKDASGKYPIFNMKSDPKKDAGLIREEDLVYWHENESPQPPTINKENQKNIQLIMLKNRLSSLDLAKQKKDFSSSKRNDKGELIHKEIPPDKVELIKNDVWSVIKKVWQKKINEEKIKFKKSDQNLFKEYVGWYKFVNNLTINAERKKNSKGKLKEECVIEINYKDKDLKQIRKEDIINYSLIKSIPETEYEICDRCNSFTLELFEILCLRHDPLYICKYCLNIYPHIKYTEGISVDNNGNTFAIYDCSRVEITKKKYDIPQNNYLVQNLNFMAQLIKQGLDMELNLIIPKKEIDTEFYETLKTRIANEMDIDKLNNEYSKEIEEKKPNLEEYIKNVQDLEDDEEAKFNKEISECDVFTKELKQKYKKMREDRYFLILKYKSILDQMKIDNNLEHFKDNEKYDRVNQKINDKILESELQTKRKLKLKGEPIQYHTSNNEDAIQTFIDLKNQISHKNNHEKIFNNYYSDKIQKSLNLSEYQENKLYTYLDQKIEEYNFYNVNSFDYLEKQIKIQYNKCLYRNIENDLNHYSENIEYFENNNKYEMKIHLLDKELVNENQIKSLNDKRIGNLKQFNTLSNKIIDMNHHKKRTIKLFMNIKEKIFLETDINKLENHIKQDIVWSDYQKGKLSEYTKHTLRNLDLYNKLKNQIINCEDIDEIEHNIMRKFKKISYTMNLKLKIDLFQHIENKLLNLHKNLDIINKNNIEDIIKNETGYLLLNTRNVYDEKINSLIDDPISHTEYQKF</sequence>
<dbReference type="EMBL" id="CAJVPU010002255">
    <property type="protein sequence ID" value="CAG8497856.1"/>
    <property type="molecule type" value="Genomic_DNA"/>
</dbReference>
<evidence type="ECO:0000313" key="2">
    <source>
        <dbReference type="Proteomes" id="UP000789702"/>
    </source>
</evidence>
<keyword evidence="2" id="KW-1185">Reference proteome</keyword>
<accession>A0ACA9KZK4</accession>
<protein>
    <submittedName>
        <fullName evidence="1">14706_t:CDS:1</fullName>
    </submittedName>
</protein>
<organism evidence="1 2">
    <name type="scientific">Dentiscutata heterogama</name>
    <dbReference type="NCBI Taxonomy" id="1316150"/>
    <lineage>
        <taxon>Eukaryota</taxon>
        <taxon>Fungi</taxon>
        <taxon>Fungi incertae sedis</taxon>
        <taxon>Mucoromycota</taxon>
        <taxon>Glomeromycotina</taxon>
        <taxon>Glomeromycetes</taxon>
        <taxon>Diversisporales</taxon>
        <taxon>Gigasporaceae</taxon>
        <taxon>Dentiscutata</taxon>
    </lineage>
</organism>
<gene>
    <name evidence="1" type="ORF">DHETER_LOCUS2868</name>
</gene>